<dbReference type="CDD" id="cd11304">
    <property type="entry name" value="Cadherin_repeat"/>
    <property type="match status" value="2"/>
</dbReference>
<feature type="domain" description="Cadherin" evidence="6">
    <location>
        <begin position="41"/>
        <end position="123"/>
    </location>
</feature>
<protein>
    <submittedName>
        <fullName evidence="8">Cadherin-related family member 3-like</fullName>
    </submittedName>
</protein>
<evidence type="ECO:0000256" key="5">
    <source>
        <dbReference type="PROSITE-ProRule" id="PRU00043"/>
    </source>
</evidence>
<gene>
    <name evidence="8" type="primary">LOC106550676</name>
</gene>
<sequence length="181" mass="20397">MELQVLTVQVTDINEPPMFLGNLANQTVIIYILEKRLPEDLYQVHAGDPEKTPPKNVSISLSSDSTFFEISPTGTITTWKTFDFEKDPPSYTLNVTIKDSLGVSVKRTLMVKIINVIDRDPYFVTKENVFKIPEEAPANMFVANITAKDPEVEDFIRSLRYSMGAPEAIPKFSINPSKELI</sequence>
<comment type="subcellular location">
    <subcellularLocation>
        <location evidence="1">Membrane</location>
    </subcellularLocation>
</comment>
<dbReference type="OrthoDB" id="9047765at2759"/>
<dbReference type="Pfam" id="PF00028">
    <property type="entry name" value="Cadherin"/>
    <property type="match status" value="1"/>
</dbReference>
<evidence type="ECO:0000313" key="8">
    <source>
        <dbReference type="RefSeq" id="XP_013924095.1"/>
    </source>
</evidence>
<dbReference type="KEGG" id="tsr:106550676"/>
<organism evidence="7 8">
    <name type="scientific">Thamnophis sirtalis</name>
    <dbReference type="NCBI Taxonomy" id="35019"/>
    <lineage>
        <taxon>Eukaryota</taxon>
        <taxon>Metazoa</taxon>
        <taxon>Chordata</taxon>
        <taxon>Craniata</taxon>
        <taxon>Vertebrata</taxon>
        <taxon>Euteleostomi</taxon>
        <taxon>Lepidosauria</taxon>
        <taxon>Squamata</taxon>
        <taxon>Bifurcata</taxon>
        <taxon>Unidentata</taxon>
        <taxon>Episquamata</taxon>
        <taxon>Toxicofera</taxon>
        <taxon>Serpentes</taxon>
        <taxon>Colubroidea</taxon>
        <taxon>Colubridae</taxon>
        <taxon>Natricinae</taxon>
        <taxon>Thamnophis</taxon>
    </lineage>
</organism>
<dbReference type="Gene3D" id="2.60.40.60">
    <property type="entry name" value="Cadherins"/>
    <property type="match status" value="2"/>
</dbReference>
<dbReference type="RefSeq" id="XP_013924095.1">
    <property type="nucleotide sequence ID" value="XM_014068620.1"/>
</dbReference>
<dbReference type="GO" id="GO:0007156">
    <property type="term" value="P:homophilic cell adhesion via plasma membrane adhesion molecules"/>
    <property type="evidence" value="ECO:0007669"/>
    <property type="project" value="InterPro"/>
</dbReference>
<keyword evidence="7" id="KW-1185">Reference proteome</keyword>
<dbReference type="SMART" id="SM00112">
    <property type="entry name" value="CA"/>
    <property type="match status" value="1"/>
</dbReference>
<evidence type="ECO:0000313" key="7">
    <source>
        <dbReference type="Proteomes" id="UP000504617"/>
    </source>
</evidence>
<proteinExistence type="predicted"/>
<dbReference type="GO" id="GO:0005509">
    <property type="term" value="F:calcium ion binding"/>
    <property type="evidence" value="ECO:0007669"/>
    <property type="project" value="UniProtKB-UniRule"/>
</dbReference>
<reference evidence="8" key="1">
    <citation type="submission" date="2025-08" db="UniProtKB">
        <authorList>
            <consortium name="RefSeq"/>
        </authorList>
    </citation>
    <scope>IDENTIFICATION</scope>
</reference>
<evidence type="ECO:0000259" key="6">
    <source>
        <dbReference type="PROSITE" id="PS50268"/>
    </source>
</evidence>
<dbReference type="GeneID" id="106550676"/>
<accession>A0A6I9YK05</accession>
<dbReference type="SUPFAM" id="SSF49313">
    <property type="entry name" value="Cadherin-like"/>
    <property type="match status" value="2"/>
</dbReference>
<keyword evidence="3" id="KW-1133">Transmembrane helix</keyword>
<dbReference type="GO" id="GO:0005886">
    <property type="term" value="C:plasma membrane"/>
    <property type="evidence" value="ECO:0007669"/>
    <property type="project" value="UniProtKB-SubCell"/>
</dbReference>
<dbReference type="AlphaFoldDB" id="A0A6I9YK05"/>
<dbReference type="Proteomes" id="UP000504617">
    <property type="component" value="Unplaced"/>
</dbReference>
<evidence type="ECO:0000256" key="3">
    <source>
        <dbReference type="ARBA" id="ARBA00022989"/>
    </source>
</evidence>
<keyword evidence="5" id="KW-0106">Calcium</keyword>
<keyword evidence="2" id="KW-0812">Transmembrane</keyword>
<evidence type="ECO:0000256" key="2">
    <source>
        <dbReference type="ARBA" id="ARBA00022692"/>
    </source>
</evidence>
<dbReference type="PANTHER" id="PTHR24026">
    <property type="entry name" value="FAT ATYPICAL CADHERIN-RELATED"/>
    <property type="match status" value="1"/>
</dbReference>
<dbReference type="InterPro" id="IPR015919">
    <property type="entry name" value="Cadherin-like_sf"/>
</dbReference>
<keyword evidence="4" id="KW-0472">Membrane</keyword>
<name>A0A6I9YK05_9SAUR</name>
<evidence type="ECO:0000256" key="1">
    <source>
        <dbReference type="ARBA" id="ARBA00004370"/>
    </source>
</evidence>
<dbReference type="PROSITE" id="PS50268">
    <property type="entry name" value="CADHERIN_2"/>
    <property type="match status" value="1"/>
</dbReference>
<dbReference type="InterPro" id="IPR002126">
    <property type="entry name" value="Cadherin-like_dom"/>
</dbReference>
<dbReference type="PANTHER" id="PTHR24026:SF126">
    <property type="entry name" value="PROTOCADHERIN FAT 4"/>
    <property type="match status" value="1"/>
</dbReference>
<evidence type="ECO:0000256" key="4">
    <source>
        <dbReference type="ARBA" id="ARBA00023136"/>
    </source>
</evidence>